<dbReference type="Proteomes" id="UP000052022">
    <property type="component" value="Unassembled WGS sequence"/>
</dbReference>
<gene>
    <name evidence="1" type="ORF">TRM7557_03346</name>
</gene>
<dbReference type="RefSeq" id="WP_165592476.1">
    <property type="nucleotide sequence ID" value="NZ_CYSD01000042.1"/>
</dbReference>
<protein>
    <recommendedName>
        <fullName evidence="3">Cupin domain protein</fullName>
    </recommendedName>
</protein>
<organism evidence="1 2">
    <name type="scientific">Tritonibacter multivorans</name>
    <dbReference type="NCBI Taxonomy" id="928856"/>
    <lineage>
        <taxon>Bacteria</taxon>
        <taxon>Pseudomonadati</taxon>
        <taxon>Pseudomonadota</taxon>
        <taxon>Alphaproteobacteria</taxon>
        <taxon>Rhodobacterales</taxon>
        <taxon>Paracoccaceae</taxon>
        <taxon>Tritonibacter</taxon>
    </lineage>
</organism>
<evidence type="ECO:0000313" key="1">
    <source>
        <dbReference type="EMBL" id="CUH81304.1"/>
    </source>
</evidence>
<sequence>MDIRDGKADSAAPGPAVIESHDVGHWNENEDGSAHFFVLDIVPSEG</sequence>
<evidence type="ECO:0008006" key="3">
    <source>
        <dbReference type="Google" id="ProtNLM"/>
    </source>
</evidence>
<proteinExistence type="predicted"/>
<reference evidence="1 2" key="1">
    <citation type="submission" date="2015-09" db="EMBL/GenBank/DDBJ databases">
        <authorList>
            <consortium name="Swine Surveillance"/>
        </authorList>
    </citation>
    <scope>NUCLEOTIDE SEQUENCE [LARGE SCALE GENOMIC DNA]</scope>
    <source>
        <strain evidence="1 2">CECT 7557</strain>
    </source>
</reference>
<dbReference type="EMBL" id="CYSD01000042">
    <property type="protein sequence ID" value="CUH81304.1"/>
    <property type="molecule type" value="Genomic_DNA"/>
</dbReference>
<name>A0A0P1GHQ2_9RHOB</name>
<keyword evidence="2" id="KW-1185">Reference proteome</keyword>
<evidence type="ECO:0000313" key="2">
    <source>
        <dbReference type="Proteomes" id="UP000052022"/>
    </source>
</evidence>
<accession>A0A0P1GHQ2</accession>
<dbReference type="AlphaFoldDB" id="A0A0P1GHQ2"/>